<keyword evidence="7" id="KW-0472">Membrane</keyword>
<dbReference type="GO" id="GO:0005789">
    <property type="term" value="C:endoplasmic reticulum membrane"/>
    <property type="evidence" value="ECO:0007669"/>
    <property type="project" value="UniProtKB-SubCell"/>
</dbReference>
<evidence type="ECO:0000256" key="12">
    <source>
        <dbReference type="ARBA" id="ARBA00049117"/>
    </source>
</evidence>
<comment type="similarity">
    <text evidence="11">Belongs to the small GTPase superfamily. Rheb family.</text>
</comment>
<dbReference type="CDD" id="cd04137">
    <property type="entry name" value="RheB"/>
    <property type="match status" value="1"/>
</dbReference>
<dbReference type="Gene3D" id="3.40.50.300">
    <property type="entry name" value="P-loop containing nucleotide triphosphate hydrolases"/>
    <property type="match status" value="1"/>
</dbReference>
<dbReference type="EMBL" id="HBUF01088839">
    <property type="protein sequence ID" value="CAG6635094.1"/>
    <property type="molecule type" value="Transcribed_RNA"/>
</dbReference>
<comment type="catalytic activity">
    <reaction evidence="12">
        <text>GTP + H2O = GDP + phosphate + H(+)</text>
        <dbReference type="Rhea" id="RHEA:19669"/>
        <dbReference type="ChEBI" id="CHEBI:15377"/>
        <dbReference type="ChEBI" id="CHEBI:15378"/>
        <dbReference type="ChEBI" id="CHEBI:37565"/>
        <dbReference type="ChEBI" id="CHEBI:43474"/>
        <dbReference type="ChEBI" id="CHEBI:58189"/>
    </reaction>
    <physiologicalReaction direction="left-to-right" evidence="12">
        <dbReference type="Rhea" id="RHEA:19670"/>
    </physiologicalReaction>
</comment>
<dbReference type="SMART" id="SM00175">
    <property type="entry name" value="RAB"/>
    <property type="match status" value="1"/>
</dbReference>
<reference evidence="13" key="1">
    <citation type="submission" date="2021-05" db="EMBL/GenBank/DDBJ databases">
        <authorList>
            <person name="Alioto T."/>
            <person name="Alioto T."/>
            <person name="Gomez Garrido J."/>
        </authorList>
    </citation>
    <scope>NUCLEOTIDE SEQUENCE</scope>
</reference>
<dbReference type="SUPFAM" id="SSF52540">
    <property type="entry name" value="P-loop containing nucleoside triphosphate hydrolases"/>
    <property type="match status" value="1"/>
</dbReference>
<dbReference type="GO" id="GO:0003924">
    <property type="term" value="F:GTPase activity"/>
    <property type="evidence" value="ECO:0007669"/>
    <property type="project" value="InterPro"/>
</dbReference>
<evidence type="ECO:0000256" key="11">
    <source>
        <dbReference type="ARBA" id="ARBA00037969"/>
    </source>
</evidence>
<dbReference type="SMART" id="SM00173">
    <property type="entry name" value="RAS"/>
    <property type="match status" value="1"/>
</dbReference>
<dbReference type="PRINTS" id="PR00449">
    <property type="entry name" value="RASTRNSFRMNG"/>
</dbReference>
<dbReference type="InterPro" id="IPR020849">
    <property type="entry name" value="Small_GTPase_Ras-type"/>
</dbReference>
<dbReference type="GO" id="GO:0046872">
    <property type="term" value="F:metal ion binding"/>
    <property type="evidence" value="ECO:0007669"/>
    <property type="project" value="UniProtKB-KW"/>
</dbReference>
<evidence type="ECO:0000256" key="5">
    <source>
        <dbReference type="ARBA" id="ARBA00022842"/>
    </source>
</evidence>
<evidence type="ECO:0000313" key="13">
    <source>
        <dbReference type="EMBL" id="CAG6791776.1"/>
    </source>
</evidence>
<dbReference type="InterPro" id="IPR001806">
    <property type="entry name" value="Small_GTPase"/>
</dbReference>
<dbReference type="GO" id="GO:0007165">
    <property type="term" value="P:signal transduction"/>
    <property type="evidence" value="ECO:0007669"/>
    <property type="project" value="InterPro"/>
</dbReference>
<dbReference type="InterPro" id="IPR027417">
    <property type="entry name" value="P-loop_NTPase"/>
</dbReference>
<dbReference type="NCBIfam" id="TIGR00231">
    <property type="entry name" value="small_GTP"/>
    <property type="match status" value="1"/>
</dbReference>
<dbReference type="Pfam" id="PF00071">
    <property type="entry name" value="Ras"/>
    <property type="match status" value="1"/>
</dbReference>
<organism evidence="13">
    <name type="scientific">Cacopsylla melanoneura</name>
    <dbReference type="NCBI Taxonomy" id="428564"/>
    <lineage>
        <taxon>Eukaryota</taxon>
        <taxon>Metazoa</taxon>
        <taxon>Ecdysozoa</taxon>
        <taxon>Arthropoda</taxon>
        <taxon>Hexapoda</taxon>
        <taxon>Insecta</taxon>
        <taxon>Pterygota</taxon>
        <taxon>Neoptera</taxon>
        <taxon>Paraneoptera</taxon>
        <taxon>Hemiptera</taxon>
        <taxon>Sternorrhyncha</taxon>
        <taxon>Psylloidea</taxon>
        <taxon>Psyllidae</taxon>
        <taxon>Psyllinae</taxon>
        <taxon>Cacopsylla</taxon>
    </lineage>
</organism>
<sequence>MPAKQRKIAIMGYRSVGKSSLSIQFVDGQFVDSYDPTIENTFVKSTRINNQDYDLKLVDTAGQDEYSIFPAQYSMDIHGYVLVYSITSHKSFEVVQILYDKLLDMTGKIHVPIVLVGNKKDLHMERMISYDEGKRLADSWKAGFVEASAKQNDGVSDIFHMVLVEIEKSNGNNVQEKSSCSIS</sequence>
<dbReference type="SMART" id="SM00174">
    <property type="entry name" value="RHO"/>
    <property type="match status" value="1"/>
</dbReference>
<accession>A0A8D9BX08</accession>
<dbReference type="GO" id="GO:0005525">
    <property type="term" value="F:GTP binding"/>
    <property type="evidence" value="ECO:0007669"/>
    <property type="project" value="UniProtKB-KW"/>
</dbReference>
<dbReference type="PANTHER" id="PTHR24070">
    <property type="entry name" value="RAS, DI-RAS, AND RHEB FAMILY MEMBERS OF SMALL GTPASE SUPERFAMILY"/>
    <property type="match status" value="1"/>
</dbReference>
<dbReference type="FunFam" id="3.40.50.300:FF:000273">
    <property type="entry name" value="GTP-binding protein Rheb homolog"/>
    <property type="match status" value="1"/>
</dbReference>
<name>A0A8D9BX08_9HEMI</name>
<dbReference type="PROSITE" id="PS51420">
    <property type="entry name" value="RHO"/>
    <property type="match status" value="1"/>
</dbReference>
<protein>
    <submittedName>
        <fullName evidence="13">GTP-binding protein Rheb homolog</fullName>
    </submittedName>
</protein>
<proteinExistence type="inferred from homology"/>
<dbReference type="InterPro" id="IPR005225">
    <property type="entry name" value="Small_GTP-bd"/>
</dbReference>
<comment type="subcellular location">
    <subcellularLocation>
        <location evidence="10">Endoplasmic reticulum membrane</location>
        <topology evidence="10">Lipid-anchor</topology>
        <orientation evidence="10">Cytoplasmic side</orientation>
    </subcellularLocation>
</comment>
<keyword evidence="4" id="KW-0378">Hydrolase</keyword>
<evidence type="ECO:0000256" key="6">
    <source>
        <dbReference type="ARBA" id="ARBA00023134"/>
    </source>
</evidence>
<dbReference type="AlphaFoldDB" id="A0A8D9BX08"/>
<evidence type="ECO:0000256" key="7">
    <source>
        <dbReference type="ARBA" id="ARBA00023136"/>
    </source>
</evidence>
<dbReference type="EMBL" id="HBUF01360385">
    <property type="protein sequence ID" value="CAG6720360.1"/>
    <property type="molecule type" value="Transcribed_RNA"/>
</dbReference>
<keyword evidence="1" id="KW-0488">Methylation</keyword>
<evidence type="ECO:0000256" key="10">
    <source>
        <dbReference type="ARBA" id="ARBA00037811"/>
    </source>
</evidence>
<evidence type="ECO:0000256" key="1">
    <source>
        <dbReference type="ARBA" id="ARBA00022481"/>
    </source>
</evidence>
<dbReference type="EMBL" id="HBUF01677949">
    <property type="protein sequence ID" value="CAG6791776.1"/>
    <property type="molecule type" value="Transcribed_RNA"/>
</dbReference>
<keyword evidence="5" id="KW-0460">Magnesium</keyword>
<evidence type="ECO:0000256" key="9">
    <source>
        <dbReference type="ARBA" id="ARBA00023289"/>
    </source>
</evidence>
<evidence type="ECO:0000256" key="3">
    <source>
        <dbReference type="ARBA" id="ARBA00022741"/>
    </source>
</evidence>
<keyword evidence="9" id="KW-0636">Prenylation</keyword>
<evidence type="ECO:0000256" key="4">
    <source>
        <dbReference type="ARBA" id="ARBA00022801"/>
    </source>
</evidence>
<dbReference type="PROSITE" id="PS51419">
    <property type="entry name" value="RAB"/>
    <property type="match status" value="1"/>
</dbReference>
<evidence type="ECO:0000256" key="2">
    <source>
        <dbReference type="ARBA" id="ARBA00022723"/>
    </source>
</evidence>
<keyword evidence="6" id="KW-0342">GTP-binding</keyword>
<evidence type="ECO:0000256" key="8">
    <source>
        <dbReference type="ARBA" id="ARBA00023288"/>
    </source>
</evidence>
<dbReference type="PROSITE" id="PS51421">
    <property type="entry name" value="RAS"/>
    <property type="match status" value="1"/>
</dbReference>
<keyword evidence="8" id="KW-0449">Lipoprotein</keyword>
<keyword evidence="2" id="KW-0479">Metal-binding</keyword>
<keyword evidence="3" id="KW-0547">Nucleotide-binding</keyword>
<dbReference type="EMBL" id="HBUF01311395">
    <property type="protein sequence ID" value="CAG6693245.1"/>
    <property type="molecule type" value="Transcribed_RNA"/>
</dbReference>
<dbReference type="EMBL" id="HBUF01088836">
    <property type="protein sequence ID" value="CAG6635086.1"/>
    <property type="molecule type" value="Transcribed_RNA"/>
</dbReference>